<keyword evidence="2" id="KW-1185">Reference proteome</keyword>
<comment type="caution">
    <text evidence="1">The sequence shown here is derived from an EMBL/GenBank/DDBJ whole genome shotgun (WGS) entry which is preliminary data.</text>
</comment>
<reference evidence="1 2" key="1">
    <citation type="submission" date="2024-09" db="EMBL/GenBank/DDBJ databases">
        <authorList>
            <person name="Sun Q."/>
            <person name="Mori K."/>
        </authorList>
    </citation>
    <scope>NUCLEOTIDE SEQUENCE [LARGE SCALE GENOMIC DNA]</scope>
    <source>
        <strain evidence="1 2">NCAIM B.02301</strain>
    </source>
</reference>
<protein>
    <submittedName>
        <fullName evidence="1">NERD domain-containing protein</fullName>
    </submittedName>
</protein>
<evidence type="ECO:0000313" key="2">
    <source>
        <dbReference type="Proteomes" id="UP001589833"/>
    </source>
</evidence>
<evidence type="ECO:0000313" key="1">
    <source>
        <dbReference type="EMBL" id="MFC0562027.1"/>
    </source>
</evidence>
<name>A0ABV6NP41_9BACI</name>
<sequence length="305" mass="36579">MAHLIKLEDYISRYQFDLNRYPSQYTRMKKERWYYLKSEWEQLQYDTLGINEKKINEFMVEESKSFFKRLRKWTKGNRQESEEPLDVGENRLVKMTLEQVREEFLKELFQSQLRWASSSLLEESILDPQYKRDKWLKFFAQQIPDNYFLLYKPVFFIKKAPIELDIILISPTEIYCITILDGQEHSVFEASSDRFWTEFIDETRKKKISPLVSLSRMSGVLKPILQEADLVYPLRKIVLSPTSIIDNKMQGTNVEFIDKRTFSTWTDKLKKHPSPIKNQQLKITSLLLNYCHTYTRESEDEESSE</sequence>
<dbReference type="EMBL" id="JBHLTR010000102">
    <property type="protein sequence ID" value="MFC0562027.1"/>
    <property type="molecule type" value="Genomic_DNA"/>
</dbReference>
<accession>A0ABV6NP41</accession>
<proteinExistence type="predicted"/>
<gene>
    <name evidence="1" type="ORF">ACFFH4_24465</name>
</gene>
<dbReference type="RefSeq" id="WP_273844550.1">
    <property type="nucleotide sequence ID" value="NZ_JAQQWT010000009.1"/>
</dbReference>
<dbReference type="Proteomes" id="UP001589833">
    <property type="component" value="Unassembled WGS sequence"/>
</dbReference>
<organism evidence="1 2">
    <name type="scientific">Halalkalibacter alkalisediminis</name>
    <dbReference type="NCBI Taxonomy" id="935616"/>
    <lineage>
        <taxon>Bacteria</taxon>
        <taxon>Bacillati</taxon>
        <taxon>Bacillota</taxon>
        <taxon>Bacilli</taxon>
        <taxon>Bacillales</taxon>
        <taxon>Bacillaceae</taxon>
        <taxon>Halalkalibacter</taxon>
    </lineage>
</organism>